<dbReference type="Gene3D" id="2.60.40.10">
    <property type="entry name" value="Immunoglobulins"/>
    <property type="match status" value="1"/>
</dbReference>
<dbReference type="InterPro" id="IPR013783">
    <property type="entry name" value="Ig-like_fold"/>
</dbReference>
<evidence type="ECO:0000256" key="2">
    <source>
        <dbReference type="ARBA" id="ARBA00023136"/>
    </source>
</evidence>
<sequence>MVPLLAGCLLLMRVVLCTPTYDCPDYVREGLQLDCTCLSGCEAGNVTWPGYSDSARLQQHDVTRAQNGSEFICQEVCDGEKVSNITVEIAGPEGEFVTDGSRDLTLECQARDVYPEPEYLWQHTTCINTTANGRICTIHPVPDDDGADITCIAEVDLDGYGPYSAFAIYKLNVSYRATVQRLELTNSKGTLSNNLTVNRGDSASVYCVATGRPPPDVVLMKDDGHGMESVHGLVTAENLYTRVITYEIPNATLLHEGQYACLAKNGLGTPDVNSAALAVSA</sequence>
<dbReference type="SMART" id="SM00408">
    <property type="entry name" value="IGc2"/>
    <property type="match status" value="1"/>
</dbReference>
<dbReference type="Proteomes" id="UP001519460">
    <property type="component" value="Unassembled WGS sequence"/>
</dbReference>
<evidence type="ECO:0000313" key="9">
    <source>
        <dbReference type="Proteomes" id="UP001519460"/>
    </source>
</evidence>
<protein>
    <recommendedName>
        <fullName evidence="7">Ig-like domain-containing protein</fullName>
    </recommendedName>
</protein>
<dbReference type="InterPro" id="IPR051275">
    <property type="entry name" value="Cell_adhesion_signaling"/>
</dbReference>
<feature type="domain" description="Ig-like" evidence="7">
    <location>
        <begin position="80"/>
        <end position="154"/>
    </location>
</feature>
<keyword evidence="6" id="KW-0732">Signal</keyword>
<keyword evidence="2" id="KW-0472">Membrane</keyword>
<evidence type="ECO:0000256" key="3">
    <source>
        <dbReference type="ARBA" id="ARBA00023157"/>
    </source>
</evidence>
<dbReference type="EMBL" id="JACVVK020000145">
    <property type="protein sequence ID" value="KAK7488869.1"/>
    <property type="molecule type" value="Genomic_DNA"/>
</dbReference>
<dbReference type="InterPro" id="IPR007110">
    <property type="entry name" value="Ig-like_dom"/>
</dbReference>
<dbReference type="PANTHER" id="PTHR11640">
    <property type="entry name" value="NEPHRIN"/>
    <property type="match status" value="1"/>
</dbReference>
<evidence type="ECO:0000256" key="5">
    <source>
        <dbReference type="ARBA" id="ARBA00023319"/>
    </source>
</evidence>
<dbReference type="SUPFAM" id="SSF48726">
    <property type="entry name" value="Immunoglobulin"/>
    <property type="match status" value="2"/>
</dbReference>
<evidence type="ECO:0000256" key="1">
    <source>
        <dbReference type="ARBA" id="ARBA00004479"/>
    </source>
</evidence>
<dbReference type="PROSITE" id="PS50835">
    <property type="entry name" value="IG_LIKE"/>
    <property type="match status" value="1"/>
</dbReference>
<dbReference type="PANTHER" id="PTHR11640:SF164">
    <property type="entry name" value="MAM DOMAIN-CONTAINING GLYCOSYLPHOSPHATIDYLINOSITOL ANCHOR PROTEIN 1"/>
    <property type="match status" value="1"/>
</dbReference>
<evidence type="ECO:0000259" key="7">
    <source>
        <dbReference type="PROSITE" id="PS50835"/>
    </source>
</evidence>
<dbReference type="Pfam" id="PF13927">
    <property type="entry name" value="Ig_3"/>
    <property type="match status" value="1"/>
</dbReference>
<reference evidence="8 9" key="1">
    <citation type="journal article" date="2023" name="Sci. Data">
        <title>Genome assembly of the Korean intertidal mud-creeper Batillaria attramentaria.</title>
        <authorList>
            <person name="Patra A.K."/>
            <person name="Ho P.T."/>
            <person name="Jun S."/>
            <person name="Lee S.J."/>
            <person name="Kim Y."/>
            <person name="Won Y.J."/>
        </authorList>
    </citation>
    <scope>NUCLEOTIDE SEQUENCE [LARGE SCALE GENOMIC DNA]</scope>
    <source>
        <strain evidence="8">Wonlab-2016</strain>
    </source>
</reference>
<name>A0ABD0KP57_9CAEN</name>
<dbReference type="InterPro" id="IPR003598">
    <property type="entry name" value="Ig_sub2"/>
</dbReference>
<keyword evidence="9" id="KW-1185">Reference proteome</keyword>
<dbReference type="SMART" id="SM00409">
    <property type="entry name" value="IG"/>
    <property type="match status" value="2"/>
</dbReference>
<feature type="signal peptide" evidence="6">
    <location>
        <begin position="1"/>
        <end position="17"/>
    </location>
</feature>
<dbReference type="InterPro" id="IPR003599">
    <property type="entry name" value="Ig_sub"/>
</dbReference>
<dbReference type="AlphaFoldDB" id="A0ABD0KP57"/>
<keyword evidence="5" id="KW-0393">Immunoglobulin domain</keyword>
<comment type="subcellular location">
    <subcellularLocation>
        <location evidence="1">Membrane</location>
        <topology evidence="1">Single-pass type I membrane protein</topology>
    </subcellularLocation>
</comment>
<dbReference type="GO" id="GO:0016020">
    <property type="term" value="C:membrane"/>
    <property type="evidence" value="ECO:0007669"/>
    <property type="project" value="UniProtKB-SubCell"/>
</dbReference>
<keyword evidence="3" id="KW-1015">Disulfide bond</keyword>
<accession>A0ABD0KP57</accession>
<evidence type="ECO:0000256" key="4">
    <source>
        <dbReference type="ARBA" id="ARBA00023180"/>
    </source>
</evidence>
<dbReference type="InterPro" id="IPR036179">
    <property type="entry name" value="Ig-like_dom_sf"/>
</dbReference>
<evidence type="ECO:0000313" key="8">
    <source>
        <dbReference type="EMBL" id="KAK7488869.1"/>
    </source>
</evidence>
<feature type="chain" id="PRO_5044879157" description="Ig-like domain-containing protein" evidence="6">
    <location>
        <begin position="18"/>
        <end position="281"/>
    </location>
</feature>
<organism evidence="8 9">
    <name type="scientific">Batillaria attramentaria</name>
    <dbReference type="NCBI Taxonomy" id="370345"/>
    <lineage>
        <taxon>Eukaryota</taxon>
        <taxon>Metazoa</taxon>
        <taxon>Spiralia</taxon>
        <taxon>Lophotrochozoa</taxon>
        <taxon>Mollusca</taxon>
        <taxon>Gastropoda</taxon>
        <taxon>Caenogastropoda</taxon>
        <taxon>Sorbeoconcha</taxon>
        <taxon>Cerithioidea</taxon>
        <taxon>Batillariidae</taxon>
        <taxon>Batillaria</taxon>
    </lineage>
</organism>
<proteinExistence type="predicted"/>
<keyword evidence="4" id="KW-0325">Glycoprotein</keyword>
<feature type="non-terminal residue" evidence="8">
    <location>
        <position position="281"/>
    </location>
</feature>
<evidence type="ECO:0000256" key="6">
    <source>
        <dbReference type="SAM" id="SignalP"/>
    </source>
</evidence>
<comment type="caution">
    <text evidence="8">The sequence shown here is derived from an EMBL/GenBank/DDBJ whole genome shotgun (WGS) entry which is preliminary data.</text>
</comment>
<gene>
    <name evidence="8" type="ORF">BaRGS_00019826</name>
</gene>